<comment type="caution">
    <text evidence="1">The sequence shown here is derived from an EMBL/GenBank/DDBJ whole genome shotgun (WGS) entry which is preliminary data.</text>
</comment>
<protein>
    <submittedName>
        <fullName evidence="1">11300_t:CDS:1</fullName>
    </submittedName>
</protein>
<keyword evidence="2" id="KW-1185">Reference proteome</keyword>
<evidence type="ECO:0000313" key="2">
    <source>
        <dbReference type="Proteomes" id="UP000789405"/>
    </source>
</evidence>
<name>A0A9N9NNE4_9GLOM</name>
<accession>A0A9N9NNE4</accession>
<gene>
    <name evidence="1" type="ORF">DERYTH_LOCUS16475</name>
</gene>
<reference evidence="1" key="1">
    <citation type="submission" date="2021-06" db="EMBL/GenBank/DDBJ databases">
        <authorList>
            <person name="Kallberg Y."/>
            <person name="Tangrot J."/>
            <person name="Rosling A."/>
        </authorList>
    </citation>
    <scope>NUCLEOTIDE SEQUENCE</scope>
    <source>
        <strain evidence="1">MA453B</strain>
    </source>
</reference>
<sequence length="107" mass="12656">FFSRGNDCVDHCWNICGRDIQVPCLGLKSCPVFQRIPRIASRFTIDDRYVRYICARCFEKHDPANLKQKIMAIQNEHERILLLYDEFVEDNKINIGNCKIKQYTKTL</sequence>
<dbReference type="Proteomes" id="UP000789405">
    <property type="component" value="Unassembled WGS sequence"/>
</dbReference>
<evidence type="ECO:0000313" key="1">
    <source>
        <dbReference type="EMBL" id="CAG8746435.1"/>
    </source>
</evidence>
<dbReference type="OrthoDB" id="2484930at2759"/>
<proteinExistence type="predicted"/>
<dbReference type="AlphaFoldDB" id="A0A9N9NNE4"/>
<dbReference type="EMBL" id="CAJVPY010014415">
    <property type="protein sequence ID" value="CAG8746435.1"/>
    <property type="molecule type" value="Genomic_DNA"/>
</dbReference>
<organism evidence="1 2">
    <name type="scientific">Dentiscutata erythropus</name>
    <dbReference type="NCBI Taxonomy" id="1348616"/>
    <lineage>
        <taxon>Eukaryota</taxon>
        <taxon>Fungi</taxon>
        <taxon>Fungi incertae sedis</taxon>
        <taxon>Mucoromycota</taxon>
        <taxon>Glomeromycotina</taxon>
        <taxon>Glomeromycetes</taxon>
        <taxon>Diversisporales</taxon>
        <taxon>Gigasporaceae</taxon>
        <taxon>Dentiscutata</taxon>
    </lineage>
</organism>
<feature type="non-terminal residue" evidence="1">
    <location>
        <position position="107"/>
    </location>
</feature>